<keyword evidence="5" id="KW-1185">Reference proteome</keyword>
<gene>
    <name evidence="4" type="ORF">CTheo_4761</name>
</gene>
<feature type="compositionally biased region" description="Polar residues" evidence="2">
    <location>
        <begin position="306"/>
        <end position="325"/>
    </location>
</feature>
<dbReference type="AlphaFoldDB" id="A0A5N5QJ90"/>
<feature type="region of interest" description="Disordered" evidence="2">
    <location>
        <begin position="1"/>
        <end position="139"/>
    </location>
</feature>
<feature type="compositionally biased region" description="Pro residues" evidence="2">
    <location>
        <begin position="387"/>
        <end position="398"/>
    </location>
</feature>
<sequence>MDRRSRSPSPTPSSSSHAPLPPTRALNSAPRAGFRPLRMATTAPRQPPRENSVSALSPREGGATGSPIPRTNSPRLGTIQKIGRGKTMDTPPPRSPSRFASEARNSVYSIKAETDSTNSPKTPHAQFVDEPLGMHTDSPLASPILAANRISTTSNASAFASLSAALGLDIGGTPDASAASSRGRPPSKGSESGYSDVVIDDDDNVGVAIGSHAVDGDIPGSAQTATFPSTPAPPPIIGSPPSPSKSKKEARGPARMDSVNLGSEGAGMPPKVVDTPQFQAVDLDSKAKDMQPVDLDKTIEAGRVQSSDSWGISRQSTQSTMTTFSLGGKSVASSSAESTESSRARKVRPDSLILTVNPGEPPLIYCVAVVDFNHLVGPRIEFAYPPIPNSDLAPPPEPSDPETPKPEPNSLLADPAIQRILPFLALPDGAHLSTEDYAYFHVVKGMREDGAIESEEGGDTIFGISCNRQLAASELLTRGADVTRSTVQKALVVLARKPLFGAIRDRLGVVTRAFFGQSETGILVDFYHSLEKSLRSQLTESSLYMGTSLRELLHKFRHRTLTLLKLLMLQKRIMFYGHPVERLCTYQYSLVSLIPGLLLSLEDAGAPSFDRRAGDTERPSELRTSDRKSMMRFMGLPLNLFGGGAFFQPYIPLQQVDMLKSEAWLCGATNTIVTQQKNSVPDLLVNLETNTFDFSNPAVERQGALTAADRKFIDDLVRDVNEGWNDADPSRPLGMQYVLWSPQGVVANEAFMGRFKGSDDYLRAKFEEYIYTALSTVKYADFLQKGKQSEVLVPGSAGDAQSVQHFNELWLNAFRTTRAYDQWNRVTDPVLFDIVEPKHPCAGQVTLASDIGLRLSEGLNDLKLEENLGPARDRISNVISSGSAGFFKAVGGFRSGVASRLVTPDPAQGSTPTGETADAQAAGKSTTPAKQEAPPSSPTSATTATPASAPAPTPAPAPAPASTPASAPAPAPAATSSWGSFFASKAASFRQSRSSAASQPQVAGANSTPGTPDIKPVDDASKDAK</sequence>
<feature type="compositionally biased region" description="Low complexity" evidence="2">
    <location>
        <begin position="972"/>
        <end position="998"/>
    </location>
</feature>
<feature type="compositionally biased region" description="Basic and acidic residues" evidence="2">
    <location>
        <begin position="1015"/>
        <end position="1025"/>
    </location>
</feature>
<dbReference type="EMBL" id="SSOP01000088">
    <property type="protein sequence ID" value="KAB5591815.1"/>
    <property type="molecule type" value="Genomic_DNA"/>
</dbReference>
<feature type="region of interest" description="Disordered" evidence="2">
    <location>
        <begin position="306"/>
        <end position="347"/>
    </location>
</feature>
<proteinExistence type="inferred from homology"/>
<evidence type="ECO:0000313" key="5">
    <source>
        <dbReference type="Proteomes" id="UP000383932"/>
    </source>
</evidence>
<evidence type="ECO:0000256" key="1">
    <source>
        <dbReference type="ARBA" id="ARBA00038178"/>
    </source>
</evidence>
<name>A0A5N5QJ90_9AGAM</name>
<evidence type="ECO:0000256" key="2">
    <source>
        <dbReference type="SAM" id="MobiDB-lite"/>
    </source>
</evidence>
<feature type="compositionally biased region" description="Polar residues" evidence="2">
    <location>
        <begin position="999"/>
        <end position="1010"/>
    </location>
</feature>
<feature type="compositionally biased region" description="Pro residues" evidence="2">
    <location>
        <begin position="949"/>
        <end position="971"/>
    </location>
</feature>
<dbReference type="InterPro" id="IPR018307">
    <property type="entry name" value="ABL9/DENND6_dom"/>
</dbReference>
<dbReference type="GO" id="GO:0005737">
    <property type="term" value="C:cytoplasm"/>
    <property type="evidence" value="ECO:0007669"/>
    <property type="project" value="TreeGrafter"/>
</dbReference>
<dbReference type="PANTHER" id="PTHR31017">
    <property type="entry name" value="LATE SECRETORY PATHWAY PROTEIN AVL9-RELATED"/>
    <property type="match status" value="1"/>
</dbReference>
<dbReference type="Pfam" id="PF09794">
    <property type="entry name" value="Avl9"/>
    <property type="match status" value="1"/>
</dbReference>
<dbReference type="InterPro" id="IPR051731">
    <property type="entry name" value="DENND11/AVL9_GEFs"/>
</dbReference>
<comment type="caution">
    <text evidence="4">The sequence shown here is derived from an EMBL/GenBank/DDBJ whole genome shotgun (WGS) entry which is preliminary data.</text>
</comment>
<dbReference type="Proteomes" id="UP000383932">
    <property type="component" value="Unassembled WGS sequence"/>
</dbReference>
<dbReference type="OrthoDB" id="26278at2759"/>
<feature type="region of interest" description="Disordered" evidence="2">
    <location>
        <begin position="387"/>
        <end position="411"/>
    </location>
</feature>
<dbReference type="PANTHER" id="PTHR31017:SF1">
    <property type="entry name" value="LATE SECRETORY PATHWAY PROTEIN AVL9 HOMOLOG"/>
    <property type="match status" value="1"/>
</dbReference>
<evidence type="ECO:0000313" key="4">
    <source>
        <dbReference type="EMBL" id="KAB5591815.1"/>
    </source>
</evidence>
<feature type="compositionally biased region" description="Low complexity" evidence="2">
    <location>
        <begin position="938"/>
        <end position="948"/>
    </location>
</feature>
<reference evidence="4 5" key="1">
    <citation type="journal article" date="2019" name="Fungal Biol. Biotechnol.">
        <title>Draft genome sequence of fastidious pathogen Ceratobasidium theobromae, which causes vascular-streak dieback in Theobroma cacao.</title>
        <authorList>
            <person name="Ali S.S."/>
            <person name="Asman A."/>
            <person name="Shao J."/>
            <person name="Firmansyah A.P."/>
            <person name="Susilo A.W."/>
            <person name="Rosmana A."/>
            <person name="McMahon P."/>
            <person name="Junaid M."/>
            <person name="Guest D."/>
            <person name="Kheng T.Y."/>
            <person name="Meinhardt L.W."/>
            <person name="Bailey B.A."/>
        </authorList>
    </citation>
    <scope>NUCLEOTIDE SEQUENCE [LARGE SCALE GENOMIC DNA]</scope>
    <source>
        <strain evidence="4 5">CT2</strain>
    </source>
</reference>
<feature type="domain" description="UDENN" evidence="3">
    <location>
        <begin position="365"/>
        <end position="817"/>
    </location>
</feature>
<feature type="region of interest" description="Disordered" evidence="2">
    <location>
        <begin position="174"/>
        <end position="256"/>
    </location>
</feature>
<feature type="compositionally biased region" description="Pro residues" evidence="2">
    <location>
        <begin position="230"/>
        <end position="243"/>
    </location>
</feature>
<accession>A0A5N5QJ90</accession>
<feature type="compositionally biased region" description="Low complexity" evidence="2">
    <location>
        <begin position="330"/>
        <end position="339"/>
    </location>
</feature>
<evidence type="ECO:0000259" key="3">
    <source>
        <dbReference type="PROSITE" id="PS50211"/>
    </source>
</evidence>
<dbReference type="InterPro" id="IPR037516">
    <property type="entry name" value="Tripartite_DENN"/>
</dbReference>
<feature type="region of interest" description="Disordered" evidence="2">
    <location>
        <begin position="901"/>
        <end position="1025"/>
    </location>
</feature>
<comment type="similarity">
    <text evidence="1">Belongs to the AVL9 family.</text>
</comment>
<organism evidence="4 5">
    <name type="scientific">Ceratobasidium theobromae</name>
    <dbReference type="NCBI Taxonomy" id="1582974"/>
    <lineage>
        <taxon>Eukaryota</taxon>
        <taxon>Fungi</taxon>
        <taxon>Dikarya</taxon>
        <taxon>Basidiomycota</taxon>
        <taxon>Agaricomycotina</taxon>
        <taxon>Agaricomycetes</taxon>
        <taxon>Cantharellales</taxon>
        <taxon>Ceratobasidiaceae</taxon>
        <taxon>Ceratobasidium</taxon>
    </lineage>
</organism>
<dbReference type="PROSITE" id="PS50211">
    <property type="entry name" value="DENN"/>
    <property type="match status" value="1"/>
</dbReference>
<protein>
    <submittedName>
        <fullName evidence="4">Late secretory pathway protein AVL9</fullName>
    </submittedName>
</protein>